<keyword evidence="2" id="KW-0812">Transmembrane</keyword>
<evidence type="ECO:0000313" key="3">
    <source>
        <dbReference type="EMBL" id="POW12868.1"/>
    </source>
</evidence>
<evidence type="ECO:0000313" key="4">
    <source>
        <dbReference type="Proteomes" id="UP000239156"/>
    </source>
</evidence>
<dbReference type="VEuPathDB" id="FungiDB:PSTT_04118"/>
<feature type="region of interest" description="Disordered" evidence="1">
    <location>
        <begin position="80"/>
        <end position="100"/>
    </location>
</feature>
<evidence type="ECO:0000256" key="2">
    <source>
        <dbReference type="SAM" id="Phobius"/>
    </source>
</evidence>
<feature type="non-terminal residue" evidence="3">
    <location>
        <position position="1"/>
    </location>
</feature>
<dbReference type="EMBL" id="PKSL01000028">
    <property type="protein sequence ID" value="POW12868.1"/>
    <property type="molecule type" value="Genomic_DNA"/>
</dbReference>
<gene>
    <name evidence="3" type="ORF">PSTT_04118</name>
</gene>
<name>A0A2S4VTP6_9BASI</name>
<protein>
    <submittedName>
        <fullName evidence="3">Uncharacterized protein</fullName>
    </submittedName>
</protein>
<organism evidence="3 4">
    <name type="scientific">Puccinia striiformis</name>
    <dbReference type="NCBI Taxonomy" id="27350"/>
    <lineage>
        <taxon>Eukaryota</taxon>
        <taxon>Fungi</taxon>
        <taxon>Dikarya</taxon>
        <taxon>Basidiomycota</taxon>
        <taxon>Pucciniomycotina</taxon>
        <taxon>Pucciniomycetes</taxon>
        <taxon>Pucciniales</taxon>
        <taxon>Pucciniaceae</taxon>
        <taxon>Puccinia</taxon>
    </lineage>
</organism>
<sequence>TIYLPIPNMYTPRPFPKMRLISPSLVLWLPLLISISFNNATMLPALPHLITRGAEPEFAQMEEQIRLGNEIQLKGARRGNRPPVVFLPKDRGSRSQANPPSWENNYAHGLHEKANWVLDNLIQQDEEIKSHWRVAYDNLVWAIGTGVHQINVWLVDPLTGTEDQLRTTESTRLLEAAELIEKMFENRATHLIRTQDQSVTPRIAESIDLNKMPFSRLTIDKIDKIFESIDEKLKKIPEEEYRSPNSDTAEDVKKVTKVFWDRFFPTFIDHSLEEFTAMDSEMKIVALENLSFEVQEITQKFANLADELSPKQPVQPRLGKSRLGRFPLGNPPPDDLSPLDGLD</sequence>
<proteinExistence type="predicted"/>
<keyword evidence="2" id="KW-0472">Membrane</keyword>
<dbReference type="VEuPathDB" id="FungiDB:PSHT_07199"/>
<dbReference type="AlphaFoldDB" id="A0A2S4VTP6"/>
<reference evidence="3" key="1">
    <citation type="submission" date="2017-12" db="EMBL/GenBank/DDBJ databases">
        <title>Gene loss provides genomic basis for host adaptation in cereal stripe rust fungi.</title>
        <authorList>
            <person name="Xia C."/>
        </authorList>
    </citation>
    <scope>NUCLEOTIDE SEQUENCE [LARGE SCALE GENOMIC DNA]</scope>
    <source>
        <strain evidence="3">93-210</strain>
    </source>
</reference>
<keyword evidence="4" id="KW-1185">Reference proteome</keyword>
<feature type="region of interest" description="Disordered" evidence="1">
    <location>
        <begin position="308"/>
        <end position="343"/>
    </location>
</feature>
<feature type="transmembrane region" description="Helical" evidence="2">
    <location>
        <begin position="20"/>
        <end position="37"/>
    </location>
</feature>
<accession>A0A2S4VTP6</accession>
<keyword evidence="2" id="KW-1133">Transmembrane helix</keyword>
<evidence type="ECO:0000256" key="1">
    <source>
        <dbReference type="SAM" id="MobiDB-lite"/>
    </source>
</evidence>
<dbReference type="Proteomes" id="UP000239156">
    <property type="component" value="Unassembled WGS sequence"/>
</dbReference>
<comment type="caution">
    <text evidence="3">The sequence shown here is derived from an EMBL/GenBank/DDBJ whole genome shotgun (WGS) entry which is preliminary data.</text>
</comment>